<gene>
    <name evidence="2" type="ORF">SAMN02745229_00183</name>
</gene>
<protein>
    <submittedName>
        <fullName evidence="2">MTH538 TIR-like domain</fullName>
    </submittedName>
</protein>
<name>A0A1M5Q458_BUTFI</name>
<dbReference type="EMBL" id="FQXK01000003">
    <property type="protein sequence ID" value="SHH08519.1"/>
    <property type="molecule type" value="Genomic_DNA"/>
</dbReference>
<evidence type="ECO:0000259" key="1">
    <source>
        <dbReference type="Pfam" id="PF08937"/>
    </source>
</evidence>
<dbReference type="RefSeq" id="WP_073384756.1">
    <property type="nucleotide sequence ID" value="NZ_FQXK01000003.1"/>
</dbReference>
<proteinExistence type="predicted"/>
<dbReference type="AlphaFoldDB" id="A0A1M5Q458"/>
<dbReference type="STRING" id="1121131.SAMN02745229_00183"/>
<feature type="domain" description="Thoeris protein ThsB TIR-like" evidence="1">
    <location>
        <begin position="6"/>
        <end position="88"/>
    </location>
</feature>
<dbReference type="Proteomes" id="UP000184278">
    <property type="component" value="Unassembled WGS sequence"/>
</dbReference>
<dbReference type="GeneID" id="89509074"/>
<dbReference type="Gene3D" id="3.40.50.9200">
    <property type="entry name" value="Hypothetical protein MTH538"/>
    <property type="match status" value="1"/>
</dbReference>
<evidence type="ECO:0000313" key="3">
    <source>
        <dbReference type="Proteomes" id="UP000184278"/>
    </source>
</evidence>
<dbReference type="InterPro" id="IPR036490">
    <property type="entry name" value="ThsB_TIR-like_sf"/>
</dbReference>
<dbReference type="Pfam" id="PF08937">
    <property type="entry name" value="ThsB_TIR"/>
    <property type="match status" value="1"/>
</dbReference>
<reference evidence="3" key="1">
    <citation type="submission" date="2016-11" db="EMBL/GenBank/DDBJ databases">
        <authorList>
            <person name="Varghese N."/>
            <person name="Submissions S."/>
        </authorList>
    </citation>
    <scope>NUCLEOTIDE SEQUENCE [LARGE SCALE GENOMIC DNA]</scope>
    <source>
        <strain evidence="3">DSM 3071</strain>
    </source>
</reference>
<sequence>MKKRVFISFDYDHDSDLKAMLVGQSKNPDSPFEIVDMSIKEAISNDWKSSARRRIRGCDVVVVICGLYMKSASGVSAEIKIAQEEGTPYFLLHGRSNGATKPVGARETDKIYTWSWDNLKMLIGGRR</sequence>
<keyword evidence="3" id="KW-1185">Reference proteome</keyword>
<dbReference type="OrthoDB" id="9809731at2"/>
<dbReference type="InterPro" id="IPR015032">
    <property type="entry name" value="ThsB__TIR-like_domain"/>
</dbReference>
<dbReference type="SUPFAM" id="SSF52206">
    <property type="entry name" value="Hypothetical protein MTH538"/>
    <property type="match status" value="1"/>
</dbReference>
<organism evidence="2 3">
    <name type="scientific">Butyrivibrio fibrisolvens DSM 3071</name>
    <dbReference type="NCBI Taxonomy" id="1121131"/>
    <lineage>
        <taxon>Bacteria</taxon>
        <taxon>Bacillati</taxon>
        <taxon>Bacillota</taxon>
        <taxon>Clostridia</taxon>
        <taxon>Lachnospirales</taxon>
        <taxon>Lachnospiraceae</taxon>
        <taxon>Butyrivibrio</taxon>
    </lineage>
</organism>
<evidence type="ECO:0000313" key="2">
    <source>
        <dbReference type="EMBL" id="SHH08519.1"/>
    </source>
</evidence>
<accession>A0A1M5Q458</accession>